<dbReference type="EMBL" id="NBTZ01000063">
    <property type="protein sequence ID" value="OTP74411.1"/>
    <property type="molecule type" value="Genomic_DNA"/>
</dbReference>
<accession>A0A242M6I5</accession>
<sequence>MAARINDPAAGHAKRGTVQPALSGRITRADIGFKKVRK</sequence>
<evidence type="ECO:0000313" key="4">
    <source>
        <dbReference type="Proteomes" id="UP000194546"/>
    </source>
</evidence>
<proteinExistence type="predicted"/>
<reference evidence="3 5" key="2">
    <citation type="submission" date="2017-03" db="EMBL/GenBank/DDBJ databases">
        <title>Genome analysis of strain PAMC 26577.</title>
        <authorList>
            <person name="Oh H.-M."/>
            <person name="Yang J.-A."/>
        </authorList>
    </citation>
    <scope>NUCLEOTIDE SEQUENCE [LARGE SCALE GENOMIC DNA]</scope>
    <source>
        <strain evidence="3 5">PAMC 26577</strain>
    </source>
</reference>
<evidence type="ECO:0000256" key="1">
    <source>
        <dbReference type="SAM" id="MobiDB-lite"/>
    </source>
</evidence>
<dbReference type="Proteomes" id="UP000194546">
    <property type="component" value="Unassembled WGS sequence"/>
</dbReference>
<evidence type="ECO:0000313" key="3">
    <source>
        <dbReference type="EMBL" id="OTP74411.1"/>
    </source>
</evidence>
<evidence type="ECO:0000313" key="2">
    <source>
        <dbReference type="EMBL" id="OTP66443.1"/>
    </source>
</evidence>
<dbReference type="AlphaFoldDB" id="A0A242M6I5"/>
<feature type="region of interest" description="Disordered" evidence="1">
    <location>
        <begin position="1"/>
        <end position="22"/>
    </location>
</feature>
<organism evidence="2 4">
    <name type="scientific">Caballeronia sordidicola</name>
    <name type="common">Burkholderia sordidicola</name>
    <dbReference type="NCBI Taxonomy" id="196367"/>
    <lineage>
        <taxon>Bacteria</taxon>
        <taxon>Pseudomonadati</taxon>
        <taxon>Pseudomonadota</taxon>
        <taxon>Betaproteobacteria</taxon>
        <taxon>Burkholderiales</taxon>
        <taxon>Burkholderiaceae</taxon>
        <taxon>Caballeronia</taxon>
    </lineage>
</organism>
<dbReference type="EMBL" id="NBTY01000200">
    <property type="protein sequence ID" value="OTP66443.1"/>
    <property type="molecule type" value="Genomic_DNA"/>
</dbReference>
<protein>
    <submittedName>
        <fullName evidence="2">Uncharacterized protein</fullName>
    </submittedName>
</protein>
<gene>
    <name evidence="2" type="ORF">PAMC26510_34510</name>
    <name evidence="3" type="ORF">PAMC26577_15895</name>
</gene>
<comment type="caution">
    <text evidence="2">The sequence shown here is derived from an EMBL/GenBank/DDBJ whole genome shotgun (WGS) entry which is preliminary data.</text>
</comment>
<dbReference type="Proteomes" id="UP000195221">
    <property type="component" value="Unassembled WGS sequence"/>
</dbReference>
<reference evidence="2 4" key="1">
    <citation type="submission" date="2017-03" db="EMBL/GenBank/DDBJ databases">
        <title>Genome analysis of strain PAMC 26510.</title>
        <authorList>
            <person name="Oh H.-M."/>
            <person name="Yang J.-A."/>
        </authorList>
    </citation>
    <scope>NUCLEOTIDE SEQUENCE [LARGE SCALE GENOMIC DNA]</scope>
    <source>
        <strain evidence="2 4">PAMC 26510</strain>
    </source>
</reference>
<evidence type="ECO:0000313" key="5">
    <source>
        <dbReference type="Proteomes" id="UP000195221"/>
    </source>
</evidence>
<name>A0A242M6I5_CABSO</name>